<accession>A0A2S5R7T9</accession>
<reference evidence="1 2" key="1">
    <citation type="submission" date="2017-11" db="EMBL/GenBank/DDBJ databases">
        <title>Comparative genomic analysis of Holospora spp., intranuclear symbionts of paramecia.</title>
        <authorList>
            <person name="Garushyants S.K."/>
            <person name="Beliavskaya A."/>
            <person name="Malko D.B."/>
            <person name="Logacheva M.D."/>
            <person name="Rautian M.S."/>
            <person name="Gelfand M.S."/>
        </authorList>
    </citation>
    <scope>NUCLEOTIDE SEQUENCE [LARGE SCALE GENOMIC DNA]</scope>
    <source>
        <strain evidence="2">02AZ16</strain>
    </source>
</reference>
<dbReference type="EMBL" id="PHHC01000132">
    <property type="protein sequence ID" value="PPE03185.1"/>
    <property type="molecule type" value="Genomic_DNA"/>
</dbReference>
<comment type="caution">
    <text evidence="1">The sequence shown here is derived from an EMBL/GenBank/DDBJ whole genome shotgun (WGS) entry which is preliminary data.</text>
</comment>
<dbReference type="PROSITE" id="PS51257">
    <property type="entry name" value="PROKAR_LIPOPROTEIN"/>
    <property type="match status" value="1"/>
</dbReference>
<name>A0A2S5R7T9_9PROT</name>
<dbReference type="RefSeq" id="WP_104207299.1">
    <property type="nucleotide sequence ID" value="NZ_PHHC01000132.1"/>
</dbReference>
<evidence type="ECO:0000313" key="1">
    <source>
        <dbReference type="EMBL" id="PPE03185.1"/>
    </source>
</evidence>
<gene>
    <name evidence="1" type="ORF">HCUR_01385</name>
</gene>
<dbReference type="OrthoDB" id="9947927at2"/>
<dbReference type="Proteomes" id="UP000239425">
    <property type="component" value="Unassembled WGS sequence"/>
</dbReference>
<organism evidence="1 2">
    <name type="scientific">Holospora curviuscula</name>
    <dbReference type="NCBI Taxonomy" id="1082868"/>
    <lineage>
        <taxon>Bacteria</taxon>
        <taxon>Pseudomonadati</taxon>
        <taxon>Pseudomonadota</taxon>
        <taxon>Alphaproteobacteria</taxon>
        <taxon>Holosporales</taxon>
        <taxon>Holosporaceae</taxon>
        <taxon>Holospora</taxon>
    </lineage>
</organism>
<dbReference type="AlphaFoldDB" id="A0A2S5R7T9"/>
<evidence type="ECO:0000313" key="2">
    <source>
        <dbReference type="Proteomes" id="UP000239425"/>
    </source>
</evidence>
<keyword evidence="2" id="KW-1185">Reference proteome</keyword>
<protein>
    <submittedName>
        <fullName evidence="1">Uncharacterized protein</fullName>
    </submittedName>
</protein>
<sequence>MRIKQIIFIWIGGISCTFGQVQSESEHVSQTLRKFLNWVYKKKPELYTSLPRHSDEILRMYSEQLAQHIIYVQSVKNSSDMYSTDRKTFYQRTLFELMKKDQKIYIRASPNLLNPPSKKEEAPPPEPVTAQNIPEILGVFILKQELENRTKDRKLRTDNILQQNPHNKETVSLLVDGLYDEIFHRIYLWTRYAQSLCFQDPCVEKIQTILSASMDNFMKIKQLLPLLHTLEQENTRYAHTILASQEPKEPLEILDFKLPGVRITPSIQNFDHQKLLHNVLKLYPNSPSKQKLYHKLCITFLVHMMGEMALHPTPPSSILALILDATAELHRQWDMEKFKNLLLYWPDNNITSALLTKHLKKLSHIIPLAFAQQAEWKTIIDSCEAEYTKITDMIQKIIKRL</sequence>
<proteinExistence type="predicted"/>